<dbReference type="GO" id="GO:0004180">
    <property type="term" value="F:carboxypeptidase activity"/>
    <property type="evidence" value="ECO:0007669"/>
    <property type="project" value="UniProtKB-KW"/>
</dbReference>
<keyword evidence="7 15" id="KW-0862">Zinc</keyword>
<proteinExistence type="inferred from homology"/>
<evidence type="ECO:0000256" key="4">
    <source>
        <dbReference type="ARBA" id="ARBA00022723"/>
    </source>
</evidence>
<comment type="caution">
    <text evidence="21">The sequence shown here is derived from an EMBL/GenBank/DDBJ whole genome shotgun (WGS) entry which is preliminary data.</text>
</comment>
<feature type="active site" description="Proton donor 1" evidence="13">
    <location>
        <position position="199"/>
    </location>
</feature>
<feature type="active site" description="Proton acceptor 1" evidence="13">
    <location>
        <position position="70"/>
    </location>
</feature>
<evidence type="ECO:0000256" key="5">
    <source>
        <dbReference type="ARBA" id="ARBA00022729"/>
    </source>
</evidence>
<dbReference type="GO" id="GO:0008241">
    <property type="term" value="F:peptidyl-dipeptidase activity"/>
    <property type="evidence" value="ECO:0007669"/>
    <property type="project" value="UniProtKB-EC"/>
</dbReference>
<feature type="binding site" evidence="18">
    <location>
        <position position="69"/>
    </location>
    <ligand>
        <name>Zn(2+)</name>
        <dbReference type="ChEBI" id="CHEBI:29105"/>
        <label>2</label>
        <note>catalytic</note>
    </ligand>
</feature>
<evidence type="ECO:0000256" key="6">
    <source>
        <dbReference type="ARBA" id="ARBA00022801"/>
    </source>
</evidence>
<dbReference type="EMBL" id="JAODUO010000063">
    <property type="protein sequence ID" value="KAK2190977.1"/>
    <property type="molecule type" value="Genomic_DNA"/>
</dbReference>
<keyword evidence="10 20" id="KW-0325">Glycoprotein</keyword>
<dbReference type="AlphaFoldDB" id="A0AAD9UIY8"/>
<feature type="active site" description="Proton acceptor 2" evidence="17">
    <location>
        <position position="70"/>
    </location>
</feature>
<evidence type="ECO:0000256" key="1">
    <source>
        <dbReference type="ARBA" id="ARBA00008139"/>
    </source>
</evidence>
<dbReference type="SUPFAM" id="SSF55486">
    <property type="entry name" value="Metalloproteases ('zincins'), catalytic domain"/>
    <property type="match status" value="1"/>
</dbReference>
<evidence type="ECO:0000256" key="20">
    <source>
        <dbReference type="RuleBase" id="RU361144"/>
    </source>
</evidence>
<keyword evidence="8 20" id="KW-0482">Metalloprotease</keyword>
<feature type="disulfide bond" evidence="16 19">
    <location>
        <begin position="38"/>
        <end position="56"/>
    </location>
</feature>
<organism evidence="21 22">
    <name type="scientific">Ridgeia piscesae</name>
    <name type="common">Tubeworm</name>
    <dbReference type="NCBI Taxonomy" id="27915"/>
    <lineage>
        <taxon>Eukaryota</taxon>
        <taxon>Metazoa</taxon>
        <taxon>Spiralia</taxon>
        <taxon>Lophotrochozoa</taxon>
        <taxon>Annelida</taxon>
        <taxon>Polychaeta</taxon>
        <taxon>Sedentaria</taxon>
        <taxon>Canalipalpata</taxon>
        <taxon>Sabellida</taxon>
        <taxon>Siboglinidae</taxon>
        <taxon>Ridgeia</taxon>
    </lineage>
</organism>
<keyword evidence="5" id="KW-0732">Signal</keyword>
<comment type="cofactor">
    <cofactor evidence="20">
        <name>Zn(2+)</name>
        <dbReference type="ChEBI" id="CHEBI:29105"/>
    </cofactor>
    <text evidence="20">Binds 1 zinc ion per subunit.</text>
</comment>
<evidence type="ECO:0000256" key="9">
    <source>
        <dbReference type="ARBA" id="ARBA00023157"/>
    </source>
</evidence>
<dbReference type="GO" id="GO:0008237">
    <property type="term" value="F:metallopeptidase activity"/>
    <property type="evidence" value="ECO:0007669"/>
    <property type="project" value="UniProtKB-KW"/>
</dbReference>
<evidence type="ECO:0000256" key="15">
    <source>
        <dbReference type="PIRSR" id="PIRSR601548-3"/>
    </source>
</evidence>
<evidence type="ECO:0000256" key="18">
    <source>
        <dbReference type="PIRSR" id="PIRSR601548-8"/>
    </source>
</evidence>
<dbReference type="PRINTS" id="PR00791">
    <property type="entry name" value="PEPDIPTASEA"/>
</dbReference>
<evidence type="ECO:0000256" key="16">
    <source>
        <dbReference type="PIRSR" id="PIRSR601548-4"/>
    </source>
</evidence>
<evidence type="ECO:0000256" key="13">
    <source>
        <dbReference type="PIRSR" id="PIRSR601548-1"/>
    </source>
</evidence>
<evidence type="ECO:0000256" key="8">
    <source>
        <dbReference type="ARBA" id="ARBA00023049"/>
    </source>
</evidence>
<name>A0AAD9UIY8_RIDPI</name>
<protein>
    <recommendedName>
        <fullName evidence="12 20">Angiotensin-converting enzyme</fullName>
        <ecNumber evidence="20">3.4.-.-</ecNumber>
    </recommendedName>
</protein>
<evidence type="ECO:0000313" key="22">
    <source>
        <dbReference type="Proteomes" id="UP001209878"/>
    </source>
</evidence>
<evidence type="ECO:0000256" key="19">
    <source>
        <dbReference type="PROSITE-ProRule" id="PRU01355"/>
    </source>
</evidence>
<keyword evidence="22" id="KW-1185">Reference proteome</keyword>
<comment type="catalytic activity">
    <reaction evidence="11">
        <text>Release of a C-terminal dipeptide, oligopeptide-|-Xaa-Yaa, when Xaa is not Pro, and Yaa is neither Asp nor Glu. Thus, conversion of angiotensin I to angiotensin II, with increase in vasoconstrictor activity, but no action on angiotensin II.</text>
        <dbReference type="EC" id="3.4.15.1"/>
    </reaction>
</comment>
<dbReference type="GO" id="GO:0046872">
    <property type="term" value="F:metal ion binding"/>
    <property type="evidence" value="ECO:0007669"/>
    <property type="project" value="UniProtKB-KW"/>
</dbReference>
<dbReference type="EC" id="3.4.-.-" evidence="20"/>
<dbReference type="InterPro" id="IPR001548">
    <property type="entry name" value="Peptidase_M2"/>
</dbReference>
<keyword evidence="3 20" id="KW-0645">Protease</keyword>
<dbReference type="FunFam" id="1.10.1370.30:FF:000004">
    <property type="entry name" value="Angiotensin-converting enzyme"/>
    <property type="match status" value="1"/>
</dbReference>
<keyword evidence="2 20" id="KW-0121">Carboxypeptidase</keyword>
<evidence type="ECO:0000256" key="7">
    <source>
        <dbReference type="ARBA" id="ARBA00022833"/>
    </source>
</evidence>
<feature type="binding site" evidence="18">
    <location>
        <position position="97"/>
    </location>
    <ligand>
        <name>Zn(2+)</name>
        <dbReference type="ChEBI" id="CHEBI:29105"/>
        <label>2</label>
        <note>catalytic</note>
    </ligand>
</feature>
<keyword evidence="9 16" id="KW-1015">Disulfide bond</keyword>
<sequence>MFRLAEQFFKDLGLPEMTTDFWKTSLFVKPTDNRRVVCHASAWDFLDNDDFRIKMCTDLTMDDLITIHHEMGHTEYQMLYKDQPLPFRDGANPGFHEAVGDVMSLSVSTPKHLHKIGLLDNITDDKEFDINFLMKQGLGKVGFLPFGYMIDQWRWSVYRGDTPPSDYNYKWWQLRCKYQGVSPPVPRTDDDFDPGAKYHIPADVPYIRYFVSYIIQFQFHRALCKEAGHTGPLHKCDIGGSKAAGTKLRNMLELGSSKPWPEAMELMTGQRSMSAEALMEYFQPLTDWLQEQNKGHPVGWKEACPEGSLLRDGDRGANTGTRRATAAVTLMILSVLSSLSLLSA</sequence>
<feature type="binding site" evidence="15">
    <location>
        <position position="69"/>
    </location>
    <ligand>
        <name>Zn(2+)</name>
        <dbReference type="ChEBI" id="CHEBI:29105"/>
        <label>1</label>
        <note>catalytic</note>
    </ligand>
</feature>
<dbReference type="CDD" id="cd06461">
    <property type="entry name" value="M2_ACE"/>
    <property type="match status" value="1"/>
</dbReference>
<feature type="binding site" evidence="15">
    <location>
        <position position="73"/>
    </location>
    <ligand>
        <name>Zn(2+)</name>
        <dbReference type="ChEBI" id="CHEBI:29105"/>
        <label>1</label>
        <note>catalytic</note>
    </ligand>
</feature>
<feature type="binding site" evidence="15">
    <location>
        <position position="97"/>
    </location>
    <ligand>
        <name>Zn(2+)</name>
        <dbReference type="ChEBI" id="CHEBI:29105"/>
        <label>1</label>
        <note>catalytic</note>
    </ligand>
</feature>
<keyword evidence="4 15" id="KW-0479">Metal-binding</keyword>
<evidence type="ECO:0000256" key="10">
    <source>
        <dbReference type="ARBA" id="ARBA00023180"/>
    </source>
</evidence>
<accession>A0AAD9UIY8</accession>
<feature type="binding site" evidence="14">
    <location>
        <position position="208"/>
    </location>
    <ligand>
        <name>chloride</name>
        <dbReference type="ChEBI" id="CHEBI:17996"/>
        <label>1</label>
    </ligand>
</feature>
<comment type="similarity">
    <text evidence="1 19 20">Belongs to the peptidase M2 family.</text>
</comment>
<feature type="binding site" evidence="18">
    <location>
        <position position="73"/>
    </location>
    <ligand>
        <name>Zn(2+)</name>
        <dbReference type="ChEBI" id="CHEBI:29105"/>
        <label>2</label>
        <note>catalytic</note>
    </ligand>
</feature>
<gene>
    <name evidence="21" type="ORF">NP493_63g00017</name>
</gene>
<evidence type="ECO:0000256" key="12">
    <source>
        <dbReference type="ARBA" id="ARBA00039858"/>
    </source>
</evidence>
<keyword evidence="6 20" id="KW-0378">Hydrolase</keyword>
<feature type="active site" description="Proton donor 2" evidence="17">
    <location>
        <position position="199"/>
    </location>
</feature>
<dbReference type="PANTHER" id="PTHR10514:SF27">
    <property type="entry name" value="ANGIOTENSIN-CONVERTING ENZYME"/>
    <property type="match status" value="1"/>
</dbReference>
<evidence type="ECO:0000313" key="21">
    <source>
        <dbReference type="EMBL" id="KAK2190977.1"/>
    </source>
</evidence>
<evidence type="ECO:0000256" key="17">
    <source>
        <dbReference type="PIRSR" id="PIRSR601548-6"/>
    </source>
</evidence>
<evidence type="ECO:0000256" key="14">
    <source>
        <dbReference type="PIRSR" id="PIRSR601548-2"/>
    </source>
</evidence>
<dbReference type="Proteomes" id="UP001209878">
    <property type="component" value="Unassembled WGS sequence"/>
</dbReference>
<dbReference type="GO" id="GO:0005886">
    <property type="term" value="C:plasma membrane"/>
    <property type="evidence" value="ECO:0007669"/>
    <property type="project" value="TreeGrafter"/>
</dbReference>
<feature type="disulfide bond" evidence="16">
    <location>
        <begin position="224"/>
        <end position="236"/>
    </location>
</feature>
<dbReference type="PROSITE" id="PS52011">
    <property type="entry name" value="PEPTIDASE_M2"/>
    <property type="match status" value="1"/>
</dbReference>
<comment type="caution">
    <text evidence="19">Lacks conserved residue(s) required for the propagation of feature annotation.</text>
</comment>
<dbReference type="Gene3D" id="1.10.1370.30">
    <property type="match status" value="1"/>
</dbReference>
<dbReference type="GO" id="GO:0006508">
    <property type="term" value="P:proteolysis"/>
    <property type="evidence" value="ECO:0007669"/>
    <property type="project" value="UniProtKB-KW"/>
</dbReference>
<evidence type="ECO:0000256" key="11">
    <source>
        <dbReference type="ARBA" id="ARBA00036868"/>
    </source>
</evidence>
<evidence type="ECO:0000256" key="2">
    <source>
        <dbReference type="ARBA" id="ARBA00022645"/>
    </source>
</evidence>
<reference evidence="21" key="1">
    <citation type="journal article" date="2023" name="Mol. Biol. Evol.">
        <title>Third-Generation Sequencing Reveals the Adaptive Role of the Epigenome in Three Deep-Sea Polychaetes.</title>
        <authorList>
            <person name="Perez M."/>
            <person name="Aroh O."/>
            <person name="Sun Y."/>
            <person name="Lan Y."/>
            <person name="Juniper S.K."/>
            <person name="Young C.R."/>
            <person name="Angers B."/>
            <person name="Qian P.Y."/>
        </authorList>
    </citation>
    <scope>NUCLEOTIDE SEQUENCE</scope>
    <source>
        <strain evidence="21">R07B-5</strain>
    </source>
</reference>
<dbReference type="PANTHER" id="PTHR10514">
    <property type="entry name" value="ANGIOTENSIN-CONVERTING ENZYME"/>
    <property type="match status" value="1"/>
</dbReference>
<evidence type="ECO:0000256" key="3">
    <source>
        <dbReference type="ARBA" id="ARBA00022670"/>
    </source>
</evidence>
<dbReference type="Pfam" id="PF01401">
    <property type="entry name" value="Peptidase_M2"/>
    <property type="match status" value="1"/>
</dbReference>